<sequence>MTDWQIGPVPGRGLRRVNGAELALPLQISRGGRHQVIAELELTPAEAESLHAALCYALSEQPPPPDAPECRQAIRYRGGRQRY</sequence>
<reference evidence="1 2" key="1">
    <citation type="journal article" date="2020" name="Int. J. Syst. Evol. Microbiol.">
        <title>Reclassification of Streptomyces castelarensis and Streptomyces sporoclivatus as later heterotypic synonyms of Streptomyces antimycoticus.</title>
        <authorList>
            <person name="Komaki H."/>
            <person name="Tamura T."/>
        </authorList>
    </citation>
    <scope>NUCLEOTIDE SEQUENCE [LARGE SCALE GENOMIC DNA]</scope>
    <source>
        <strain evidence="1 2">NBRC 12839</strain>
    </source>
</reference>
<dbReference type="RefSeq" id="WP_137967207.1">
    <property type="nucleotide sequence ID" value="NZ_BJHV01000001.1"/>
</dbReference>
<dbReference type="Proteomes" id="UP000299290">
    <property type="component" value="Unassembled WGS sequence"/>
</dbReference>
<keyword evidence="2" id="KW-1185">Reference proteome</keyword>
<dbReference type="EMBL" id="BJHV01000001">
    <property type="protein sequence ID" value="GDY45109.1"/>
    <property type="molecule type" value="Genomic_DNA"/>
</dbReference>
<gene>
    <name evidence="1" type="ORF">SANT12839_059910</name>
</gene>
<name>A0A4D4KG43_9ACTN</name>
<organism evidence="1 2">
    <name type="scientific">Streptomyces antimycoticus</name>
    <dbReference type="NCBI Taxonomy" id="68175"/>
    <lineage>
        <taxon>Bacteria</taxon>
        <taxon>Bacillati</taxon>
        <taxon>Actinomycetota</taxon>
        <taxon>Actinomycetes</taxon>
        <taxon>Kitasatosporales</taxon>
        <taxon>Streptomycetaceae</taxon>
        <taxon>Streptomyces</taxon>
        <taxon>Streptomyces violaceusniger group</taxon>
    </lineage>
</organism>
<accession>A0A4D4KG43</accession>
<comment type="caution">
    <text evidence="1">The sequence shown here is derived from an EMBL/GenBank/DDBJ whole genome shotgun (WGS) entry which is preliminary data.</text>
</comment>
<protein>
    <submittedName>
        <fullName evidence="1">Uncharacterized protein</fullName>
    </submittedName>
</protein>
<evidence type="ECO:0000313" key="2">
    <source>
        <dbReference type="Proteomes" id="UP000299290"/>
    </source>
</evidence>
<proteinExistence type="predicted"/>
<evidence type="ECO:0000313" key="1">
    <source>
        <dbReference type="EMBL" id="GDY45109.1"/>
    </source>
</evidence>
<dbReference type="AlphaFoldDB" id="A0A4D4KG43"/>